<feature type="transmembrane region" description="Helical" evidence="6">
    <location>
        <begin position="385"/>
        <end position="407"/>
    </location>
</feature>
<feature type="domain" description="MacB-like periplasmic core" evidence="8">
    <location>
        <begin position="20"/>
        <end position="242"/>
    </location>
</feature>
<evidence type="ECO:0000259" key="8">
    <source>
        <dbReference type="Pfam" id="PF12704"/>
    </source>
</evidence>
<comment type="subcellular location">
    <subcellularLocation>
        <location evidence="1">Cell membrane</location>
        <topology evidence="1">Multi-pass membrane protein</topology>
    </subcellularLocation>
</comment>
<reference evidence="9 10" key="1">
    <citation type="submission" date="2020-02" db="EMBL/GenBank/DDBJ databases">
        <title>Balneolaceae bacterium YR4-1, complete genome.</title>
        <authorList>
            <person name="Li Y."/>
            <person name="Wu S."/>
        </authorList>
    </citation>
    <scope>NUCLEOTIDE SEQUENCE [LARGE SCALE GENOMIC DNA]</scope>
    <source>
        <strain evidence="9 10">YR4-1</strain>
    </source>
</reference>
<name>A0A6M1SZA2_9BACT</name>
<feature type="transmembrane region" description="Helical" evidence="6">
    <location>
        <begin position="21"/>
        <end position="42"/>
    </location>
</feature>
<evidence type="ECO:0000256" key="5">
    <source>
        <dbReference type="ARBA" id="ARBA00023136"/>
    </source>
</evidence>
<feature type="transmembrane region" description="Helical" evidence="6">
    <location>
        <begin position="698"/>
        <end position="723"/>
    </location>
</feature>
<evidence type="ECO:0000256" key="6">
    <source>
        <dbReference type="SAM" id="Phobius"/>
    </source>
</evidence>
<dbReference type="Proteomes" id="UP000473278">
    <property type="component" value="Unassembled WGS sequence"/>
</dbReference>
<dbReference type="GO" id="GO:0022857">
    <property type="term" value="F:transmembrane transporter activity"/>
    <property type="evidence" value="ECO:0007669"/>
    <property type="project" value="TreeGrafter"/>
</dbReference>
<keyword evidence="5 6" id="KW-0472">Membrane</keyword>
<dbReference type="EMBL" id="JAALLT010000004">
    <property type="protein sequence ID" value="NGP77688.1"/>
    <property type="molecule type" value="Genomic_DNA"/>
</dbReference>
<dbReference type="GO" id="GO:0005886">
    <property type="term" value="C:plasma membrane"/>
    <property type="evidence" value="ECO:0007669"/>
    <property type="project" value="UniProtKB-SubCell"/>
</dbReference>
<dbReference type="AlphaFoldDB" id="A0A6M1SZA2"/>
<keyword evidence="3 6" id="KW-0812">Transmembrane</keyword>
<evidence type="ECO:0000256" key="1">
    <source>
        <dbReference type="ARBA" id="ARBA00004651"/>
    </source>
</evidence>
<dbReference type="RefSeq" id="WP_165143303.1">
    <property type="nucleotide sequence ID" value="NZ_JAALLT010000004.1"/>
</dbReference>
<feature type="transmembrane region" description="Helical" evidence="6">
    <location>
        <begin position="750"/>
        <end position="770"/>
    </location>
</feature>
<proteinExistence type="predicted"/>
<dbReference type="PANTHER" id="PTHR30572:SF18">
    <property type="entry name" value="ABC-TYPE MACROLIDE FAMILY EXPORT SYSTEM PERMEASE COMPONENT 2"/>
    <property type="match status" value="1"/>
</dbReference>
<evidence type="ECO:0000256" key="3">
    <source>
        <dbReference type="ARBA" id="ARBA00022692"/>
    </source>
</evidence>
<comment type="caution">
    <text evidence="9">The sequence shown here is derived from an EMBL/GenBank/DDBJ whole genome shotgun (WGS) entry which is preliminary data.</text>
</comment>
<dbReference type="PROSITE" id="PS51257">
    <property type="entry name" value="PROKAR_LIPOPROTEIN"/>
    <property type="match status" value="1"/>
</dbReference>
<gene>
    <name evidence="9" type="ORF">G3570_13655</name>
</gene>
<dbReference type="Pfam" id="PF12704">
    <property type="entry name" value="MacB_PCD"/>
    <property type="match status" value="2"/>
</dbReference>
<dbReference type="InterPro" id="IPR003838">
    <property type="entry name" value="ABC3_permease_C"/>
</dbReference>
<feature type="domain" description="MacB-like periplasmic core" evidence="8">
    <location>
        <begin position="437"/>
        <end position="609"/>
    </location>
</feature>
<evidence type="ECO:0000313" key="10">
    <source>
        <dbReference type="Proteomes" id="UP000473278"/>
    </source>
</evidence>
<keyword evidence="4 6" id="KW-1133">Transmembrane helix</keyword>
<evidence type="ECO:0000313" key="9">
    <source>
        <dbReference type="EMBL" id="NGP77688.1"/>
    </source>
</evidence>
<evidence type="ECO:0000256" key="4">
    <source>
        <dbReference type="ARBA" id="ARBA00022989"/>
    </source>
</evidence>
<feature type="transmembrane region" description="Helical" evidence="6">
    <location>
        <begin position="287"/>
        <end position="310"/>
    </location>
</feature>
<dbReference type="Pfam" id="PF02687">
    <property type="entry name" value="FtsX"/>
    <property type="match status" value="2"/>
</dbReference>
<dbReference type="InterPro" id="IPR025857">
    <property type="entry name" value="MacB_PCD"/>
</dbReference>
<dbReference type="PANTHER" id="PTHR30572">
    <property type="entry name" value="MEMBRANE COMPONENT OF TRANSPORTER-RELATED"/>
    <property type="match status" value="1"/>
</dbReference>
<sequence>MIRNYIKIAFRNLFKNKVYSSINIFGLAIGIACCLLIGMYVINEWSYDTFHSKSDRIYRAWVNETTPDGREIMNTATPVILGPTLKSNIPEIEHLTYLYQFSNLAKTSEEQDPLTEQVLAVNDDFFKIFDFKVINGNREALFSSPSSVVISKEAAERYFGNVDPIQQVLSIRTGDEYRDFTVTSVIENPPSNSSIRYSVLIPTQNLEDLVGQQGMESWFNIFGSTYLTLSEGTDPKQLDAKFASMMEGALGPELYEETNYTVGLQPLTDIHLNTELPAGIAVVTDPAYTYILAAIAMLVLLIACVNFMTLSISRSTSRAKEVGIRKTIGAVRQHLMYQFWGESFLMSLLAMGVGITFAEVLLPFFNDLSQTTLQLSYNLETVGSLLLLSLFISLIAGIYPALILSGFRPVEVLKGRLNLSGDKGRFQQFMVVFQFSFSIVLVIGTITIYKQLQYVQNKNLGYQEDQVLQLESGFTNSPQVPINQILERASSRKQILETELSSLPDVQVISTSSFTPVQTAGWFRMGFYNDQEQSTDFHANFVDADFIPALGIKLIAGRNFSENNPSDSRRAIIVNKAAVDYFGWENPIGQRLSGKDFIDHEIIGVVEDFHYESLHTPIEPLILAQNPEILLSGISNLNIRNSFDPRYTLKFSSGNLEGMVSSIQEVWQQVAPEAPFNYTFIDEVLDTQYRREQRLSRIVTTGATLAIIIACLGLFGLASLMVVRRTKEIGVRKVLGASASSIVLLVNKEFTQLVAIAFIIAAPIAWYAMSQWLQDFAYRIDLGIGLFALAGLAALAVAWLTVSYQSVKAIFVNPVESLRSE</sequence>
<organism evidence="9 10">
    <name type="scientific">Halalkalibaculum roseum</name>
    <dbReference type="NCBI Taxonomy" id="2709311"/>
    <lineage>
        <taxon>Bacteria</taxon>
        <taxon>Pseudomonadati</taxon>
        <taxon>Balneolota</taxon>
        <taxon>Balneolia</taxon>
        <taxon>Balneolales</taxon>
        <taxon>Balneolaceae</taxon>
        <taxon>Halalkalibaculum</taxon>
    </lineage>
</organism>
<feature type="domain" description="ABC3 transporter permease C-terminal" evidence="7">
    <location>
        <begin position="703"/>
        <end position="814"/>
    </location>
</feature>
<feature type="transmembrane region" description="Helical" evidence="6">
    <location>
        <begin position="344"/>
        <end position="365"/>
    </location>
</feature>
<keyword evidence="2" id="KW-1003">Cell membrane</keyword>
<protein>
    <submittedName>
        <fullName evidence="9">FtsX-like permease family protein</fullName>
    </submittedName>
</protein>
<feature type="transmembrane region" description="Helical" evidence="6">
    <location>
        <begin position="428"/>
        <end position="449"/>
    </location>
</feature>
<feature type="domain" description="ABC3 transporter permease C-terminal" evidence="7">
    <location>
        <begin position="294"/>
        <end position="405"/>
    </location>
</feature>
<dbReference type="InterPro" id="IPR050250">
    <property type="entry name" value="Macrolide_Exporter_MacB"/>
</dbReference>
<feature type="transmembrane region" description="Helical" evidence="6">
    <location>
        <begin position="782"/>
        <end position="802"/>
    </location>
</feature>
<evidence type="ECO:0000259" key="7">
    <source>
        <dbReference type="Pfam" id="PF02687"/>
    </source>
</evidence>
<accession>A0A6M1SZA2</accession>
<keyword evidence="10" id="KW-1185">Reference proteome</keyword>
<evidence type="ECO:0000256" key="2">
    <source>
        <dbReference type="ARBA" id="ARBA00022475"/>
    </source>
</evidence>